<evidence type="ECO:0000259" key="10">
    <source>
        <dbReference type="Pfam" id="PF00909"/>
    </source>
</evidence>
<name>A4E962_COLAA</name>
<evidence type="ECO:0000256" key="2">
    <source>
        <dbReference type="ARBA" id="ARBA00005887"/>
    </source>
</evidence>
<evidence type="ECO:0000256" key="9">
    <source>
        <dbReference type="RuleBase" id="RU362002"/>
    </source>
</evidence>
<reference evidence="11 12" key="2">
    <citation type="submission" date="2007-04" db="EMBL/GenBank/DDBJ databases">
        <authorList>
            <person name="Fulton L."/>
            <person name="Clifton S."/>
            <person name="Fulton B."/>
            <person name="Xu J."/>
            <person name="Minx P."/>
            <person name="Mardis E.R."/>
            <person name="Wilson R.K."/>
        </authorList>
    </citation>
    <scope>NUCLEOTIDE SEQUENCE [LARGE SCALE GENOMIC DNA]</scope>
    <source>
        <strain evidence="12">ATCC 25986 / DSM 3979 / JCM 10188 / KCTC 3647 / NCTC 11838 / VPI 1003</strain>
    </source>
</reference>
<dbReference type="InterPro" id="IPR024041">
    <property type="entry name" value="NH4_transpt_AmtB-like_dom"/>
</dbReference>
<proteinExistence type="inferred from homology"/>
<feature type="transmembrane region" description="Helical" evidence="9">
    <location>
        <begin position="189"/>
        <end position="206"/>
    </location>
</feature>
<protein>
    <recommendedName>
        <fullName evidence="8 9">Ammonium transporter</fullName>
    </recommendedName>
</protein>
<feature type="transmembrane region" description="Helical" evidence="9">
    <location>
        <begin position="147"/>
        <end position="169"/>
    </location>
</feature>
<dbReference type="GO" id="GO:0005886">
    <property type="term" value="C:plasma membrane"/>
    <property type="evidence" value="ECO:0007669"/>
    <property type="project" value="UniProtKB-SubCell"/>
</dbReference>
<evidence type="ECO:0000313" key="12">
    <source>
        <dbReference type="Proteomes" id="UP000002979"/>
    </source>
</evidence>
<keyword evidence="7 9" id="KW-0924">Ammonia transport</keyword>
<keyword evidence="3 9" id="KW-0813">Transport</keyword>
<evidence type="ECO:0000256" key="1">
    <source>
        <dbReference type="ARBA" id="ARBA00004141"/>
    </source>
</evidence>
<dbReference type="Pfam" id="PF00909">
    <property type="entry name" value="Ammonium_transp"/>
    <property type="match status" value="1"/>
</dbReference>
<dbReference type="InterPro" id="IPR018047">
    <property type="entry name" value="Ammonium_transpt_CS"/>
</dbReference>
<reference evidence="11 12" key="1">
    <citation type="submission" date="2007-01" db="EMBL/GenBank/DDBJ databases">
        <title>Draft genome sequence of Collinsella aerofaciens (ATCC 25986).</title>
        <authorList>
            <person name="Sudarsanam P."/>
            <person name="Ley R."/>
            <person name="Guruge J."/>
            <person name="Turnbaugh P.J."/>
            <person name="Mahowald M."/>
            <person name="Liep D."/>
            <person name="Gordon J."/>
        </authorList>
    </citation>
    <scope>NUCLEOTIDE SEQUENCE [LARGE SCALE GENOMIC DNA]</scope>
    <source>
        <strain evidence="12">ATCC 25986 / DSM 3979 / JCM 10188 / KCTC 3647 / NCTC 11838 / VPI 1003</strain>
    </source>
</reference>
<dbReference type="Gene3D" id="1.10.3430.10">
    <property type="entry name" value="Ammonium transporter AmtB like domains"/>
    <property type="match status" value="1"/>
</dbReference>
<comment type="similarity">
    <text evidence="2 9">Belongs to the ammonia transporter channel (TC 1.A.11.2) family.</text>
</comment>
<feature type="transmembrane region" description="Helical" evidence="9">
    <location>
        <begin position="334"/>
        <end position="357"/>
    </location>
</feature>
<feature type="transmembrane region" description="Helical" evidence="9">
    <location>
        <begin position="377"/>
        <end position="402"/>
    </location>
</feature>
<keyword evidence="6 9" id="KW-0472">Membrane</keyword>
<dbReference type="PANTHER" id="PTHR43029:SF10">
    <property type="entry name" value="AMMONIUM TRANSPORTER MEP2"/>
    <property type="match status" value="1"/>
</dbReference>
<accession>A4E962</accession>
<feature type="transmembrane region" description="Helical" evidence="9">
    <location>
        <begin position="218"/>
        <end position="236"/>
    </location>
</feature>
<feature type="transmembrane region" description="Helical" evidence="9">
    <location>
        <begin position="20"/>
        <end position="41"/>
    </location>
</feature>
<evidence type="ECO:0000313" key="11">
    <source>
        <dbReference type="EMBL" id="EBA39807.1"/>
    </source>
</evidence>
<dbReference type="PANTHER" id="PTHR43029">
    <property type="entry name" value="AMMONIUM TRANSPORTER MEP2"/>
    <property type="match status" value="1"/>
</dbReference>
<evidence type="ECO:0000256" key="4">
    <source>
        <dbReference type="ARBA" id="ARBA00022692"/>
    </source>
</evidence>
<feature type="transmembrane region" description="Helical" evidence="9">
    <location>
        <begin position="248"/>
        <end position="269"/>
    </location>
</feature>
<feature type="transmembrane region" description="Helical" evidence="9">
    <location>
        <begin position="53"/>
        <end position="76"/>
    </location>
</feature>
<feature type="domain" description="Ammonium transporter AmtB-like" evidence="10">
    <location>
        <begin position="22"/>
        <end position="431"/>
    </location>
</feature>
<dbReference type="SUPFAM" id="SSF111352">
    <property type="entry name" value="Ammonium transporter"/>
    <property type="match status" value="1"/>
</dbReference>
<sequence length="438" mass="45479">MGADNVHATKGERMYDTGSTTFMLICTMLVFLMTPGLAFFYGGLSRRKNVINTMLMCFGAIGLVGVLWIVAGWSLAYGGDGSSPFIGGLDQLLCLPVLNQVLQAAEGNAADGVVYPQIINIAFQMAFAMITAAIVTGSLAGRVKFGATTAFLGIWLLVVYAPLAHMVWGGEGSFIGDIIGALDFAGGDVVHISSGLTGLILCLMLGRRRGFGMVSYRPHNVPFVALGAGLLWFGWFGFNGGSEFKADAVAALAILNTVTASAAGMVSWLAVERVHTGRPTLVGASTGLVAGLVVVTPGAGFVEPWAALVMGLIVSPVCYLAISHLKTKFGYDDALDAFGCHGIGGILGGVLTGLFCVPELSWTGKGGLFYTGDVSLLISQILGIVVTVAIVLVLDLVIAAVVKALFHGSLRVDEADEALGLDASQHGESAYPSFSGLD</sequence>
<dbReference type="NCBIfam" id="TIGR00836">
    <property type="entry name" value="amt"/>
    <property type="match status" value="1"/>
</dbReference>
<comment type="subcellular location">
    <subcellularLocation>
        <location evidence="9">Cell membrane</location>
        <topology evidence="9">Multi-pass membrane protein</topology>
    </subcellularLocation>
    <subcellularLocation>
        <location evidence="1">Membrane</location>
        <topology evidence="1">Multi-pass membrane protein</topology>
    </subcellularLocation>
</comment>
<feature type="transmembrane region" description="Helical" evidence="9">
    <location>
        <begin position="305"/>
        <end position="322"/>
    </location>
</feature>
<comment type="caution">
    <text evidence="11">The sequence shown here is derived from an EMBL/GenBank/DDBJ whole genome shotgun (WGS) entry which is preliminary data.</text>
</comment>
<organism evidence="11 12">
    <name type="scientific">Collinsella aerofaciens (strain ATCC 25986 / DSM 3979 / JCM 10188 / KCTC 3647 / NCTC 11838 / VPI 1003)</name>
    <dbReference type="NCBI Taxonomy" id="411903"/>
    <lineage>
        <taxon>Bacteria</taxon>
        <taxon>Bacillati</taxon>
        <taxon>Actinomycetota</taxon>
        <taxon>Coriobacteriia</taxon>
        <taxon>Coriobacteriales</taxon>
        <taxon>Coriobacteriaceae</taxon>
        <taxon>Collinsella</taxon>
    </lineage>
</organism>
<dbReference type="PROSITE" id="PS01219">
    <property type="entry name" value="AMMONIUM_TRANSP"/>
    <property type="match status" value="1"/>
</dbReference>
<feature type="transmembrane region" description="Helical" evidence="9">
    <location>
        <begin position="281"/>
        <end position="299"/>
    </location>
</feature>
<evidence type="ECO:0000256" key="3">
    <source>
        <dbReference type="ARBA" id="ARBA00022448"/>
    </source>
</evidence>
<evidence type="ECO:0000256" key="6">
    <source>
        <dbReference type="ARBA" id="ARBA00023136"/>
    </source>
</evidence>
<dbReference type="InterPro" id="IPR001905">
    <property type="entry name" value="Ammonium_transpt"/>
</dbReference>
<feature type="transmembrane region" description="Helical" evidence="9">
    <location>
        <begin position="118"/>
        <end position="140"/>
    </location>
</feature>
<evidence type="ECO:0000256" key="8">
    <source>
        <dbReference type="ARBA" id="ARBA00050025"/>
    </source>
</evidence>
<dbReference type="GO" id="GO:0008519">
    <property type="term" value="F:ammonium channel activity"/>
    <property type="evidence" value="ECO:0007669"/>
    <property type="project" value="InterPro"/>
</dbReference>
<keyword evidence="5 9" id="KW-1133">Transmembrane helix</keyword>
<evidence type="ECO:0000256" key="7">
    <source>
        <dbReference type="ARBA" id="ARBA00023177"/>
    </source>
</evidence>
<dbReference type="Proteomes" id="UP000002979">
    <property type="component" value="Unassembled WGS sequence"/>
</dbReference>
<dbReference type="EMBL" id="AAVN02000003">
    <property type="protein sequence ID" value="EBA39807.1"/>
    <property type="molecule type" value="Genomic_DNA"/>
</dbReference>
<evidence type="ECO:0000256" key="5">
    <source>
        <dbReference type="ARBA" id="ARBA00022989"/>
    </source>
</evidence>
<gene>
    <name evidence="11" type="primary">amt</name>
    <name evidence="11" type="ORF">COLAER_00954</name>
</gene>
<dbReference type="AlphaFoldDB" id="A4E962"/>
<dbReference type="InterPro" id="IPR029020">
    <property type="entry name" value="Ammonium/urea_transptr"/>
</dbReference>
<keyword evidence="4 9" id="KW-0812">Transmembrane</keyword>